<keyword evidence="2" id="KW-0255">Endonuclease</keyword>
<keyword evidence="2" id="KW-0614">Plasmid</keyword>
<evidence type="ECO:0000256" key="1">
    <source>
        <dbReference type="SAM" id="MobiDB-lite"/>
    </source>
</evidence>
<keyword evidence="2" id="KW-0378">Hydrolase</keyword>
<dbReference type="Gene3D" id="3.30.70.240">
    <property type="match status" value="1"/>
</dbReference>
<geneLocation type="plasmid" evidence="2">
    <name>2</name>
</geneLocation>
<dbReference type="EMBL" id="LN868939">
    <property type="protein sequence ID" value="CRY83450.1"/>
    <property type="molecule type" value="Genomic_DNA"/>
</dbReference>
<dbReference type="Pfam" id="PF09707">
    <property type="entry name" value="Cas_Cas2CT1978"/>
    <property type="match status" value="1"/>
</dbReference>
<evidence type="ECO:0000313" key="2">
    <source>
        <dbReference type="EMBL" id="CRY83450.1"/>
    </source>
</evidence>
<dbReference type="Proteomes" id="UP000057820">
    <property type="component" value="Plasmid 2"/>
</dbReference>
<protein>
    <submittedName>
        <fullName evidence="2">Putative ssRNA endonuclease</fullName>
    </submittedName>
</protein>
<dbReference type="GO" id="GO:0004519">
    <property type="term" value="F:endonuclease activity"/>
    <property type="evidence" value="ECO:0007669"/>
    <property type="project" value="UniProtKB-KW"/>
</dbReference>
<dbReference type="CDD" id="cd09755">
    <property type="entry name" value="Cas2_I-E"/>
    <property type="match status" value="1"/>
</dbReference>
<gene>
    <name evidence="2" type="ORF">ERS450000_05500</name>
</gene>
<dbReference type="KEGG" id="nfr:ERS450000_05500"/>
<sequence length="125" mass="13764">MVVLVLSACPAGLRGHLTRWFLEISPGVFVGIVSARVRELAWQRVVELAKDGRAIMIHSTKGEQRLAFTVHRHDWEPVDFDGLHLMRRPHTSAVSSGGARAGWSKASRYHRAARKRAAGGGAESE</sequence>
<proteinExistence type="predicted"/>
<name>A0A0H5P6L2_NOCFR</name>
<feature type="region of interest" description="Disordered" evidence="1">
    <location>
        <begin position="105"/>
        <end position="125"/>
    </location>
</feature>
<dbReference type="RefSeq" id="WP_076573809.1">
    <property type="nucleotide sequence ID" value="NZ_CP031418.1"/>
</dbReference>
<evidence type="ECO:0000313" key="3">
    <source>
        <dbReference type="Proteomes" id="UP000057820"/>
    </source>
</evidence>
<reference evidence="3" key="1">
    <citation type="submission" date="2015-03" db="EMBL/GenBank/DDBJ databases">
        <authorList>
            <consortium name="Pathogen Informatics"/>
        </authorList>
    </citation>
    <scope>NUCLEOTIDE SEQUENCE [LARGE SCALE GENOMIC DNA]</scope>
    <source>
        <strain evidence="3">NCTC11134</strain>
        <plasmid evidence="3">2</plasmid>
    </source>
</reference>
<dbReference type="NCBIfam" id="TIGR01873">
    <property type="entry name" value="cas_CT1978"/>
    <property type="match status" value="1"/>
</dbReference>
<dbReference type="InterPro" id="IPR010152">
    <property type="entry name" value="CRISPR-assoc_prot_Cas2_sub"/>
</dbReference>
<accession>A0A0H5P6L2</accession>
<feature type="compositionally biased region" description="Basic residues" evidence="1">
    <location>
        <begin position="107"/>
        <end position="117"/>
    </location>
</feature>
<dbReference type="AlphaFoldDB" id="A0A0H5P6L2"/>
<organism evidence="2 3">
    <name type="scientific">Nocardia farcinica</name>
    <dbReference type="NCBI Taxonomy" id="37329"/>
    <lineage>
        <taxon>Bacteria</taxon>
        <taxon>Bacillati</taxon>
        <taxon>Actinomycetota</taxon>
        <taxon>Actinomycetes</taxon>
        <taxon>Mycobacteriales</taxon>
        <taxon>Nocardiaceae</taxon>
        <taxon>Nocardia</taxon>
    </lineage>
</organism>
<keyword evidence="2" id="KW-0540">Nuclease</keyword>